<dbReference type="PROSITE" id="PS50893">
    <property type="entry name" value="ABC_TRANSPORTER_2"/>
    <property type="match status" value="1"/>
</dbReference>
<evidence type="ECO:0000313" key="8">
    <source>
        <dbReference type="Proteomes" id="UP000231179"/>
    </source>
</evidence>
<dbReference type="SUPFAM" id="SSF52540">
    <property type="entry name" value="P-loop containing nucleoside triphosphate hydrolases"/>
    <property type="match status" value="1"/>
</dbReference>
<dbReference type="Pfam" id="PF00005">
    <property type="entry name" value="ABC_tran"/>
    <property type="match status" value="1"/>
</dbReference>
<dbReference type="CDD" id="cd03230">
    <property type="entry name" value="ABC_DR_subfamily_A"/>
    <property type="match status" value="1"/>
</dbReference>
<evidence type="ECO:0000256" key="3">
    <source>
        <dbReference type="ARBA" id="ARBA00022741"/>
    </source>
</evidence>
<gene>
    <name evidence="7" type="ORF">SCLAR_v1c01780</name>
</gene>
<keyword evidence="2" id="KW-0813">Transport</keyword>
<evidence type="ECO:0000313" key="7">
    <source>
        <dbReference type="EMBL" id="ATX70509.1"/>
    </source>
</evidence>
<proteinExistence type="inferred from homology"/>
<sequence length="273" mass="30983">MLEIKNVSKIFDNRIKGTKSGVRNVSLKIMPGDIYGFVGDNGAGKSTLIKAVFGEYRKDEGEILLDGVDVKKNLGLKRIAFFPDQSIYPKGINVQEYCMLDAKIAGVKRALAKERFRTLLEKFGLSNYRHKSFKDLSAGMQKKMLLIITLVSKPDYIFLDEPTANLDVKARLEFMEVIKFLAKKGVGILITSHIIDELQENINKLSIIDNGNQVYNADFDKTAEKIIDIYEKHSTKVKVDTDKMVDKINVNSKHHDEKVNNQKKDKKAQKNKK</sequence>
<keyword evidence="3" id="KW-0547">Nucleotide-binding</keyword>
<dbReference type="EMBL" id="CP024870">
    <property type="protein sequence ID" value="ATX70509.1"/>
    <property type="molecule type" value="Genomic_DNA"/>
</dbReference>
<dbReference type="SMART" id="SM00382">
    <property type="entry name" value="AAA"/>
    <property type="match status" value="1"/>
</dbReference>
<organism evidence="7 8">
    <name type="scientific">Spiroplasma clarkii</name>
    <dbReference type="NCBI Taxonomy" id="2139"/>
    <lineage>
        <taxon>Bacteria</taxon>
        <taxon>Bacillati</taxon>
        <taxon>Mycoplasmatota</taxon>
        <taxon>Mollicutes</taxon>
        <taxon>Entomoplasmatales</taxon>
        <taxon>Spiroplasmataceae</taxon>
        <taxon>Spiroplasma</taxon>
    </lineage>
</organism>
<dbReference type="Proteomes" id="UP000231179">
    <property type="component" value="Chromosome"/>
</dbReference>
<dbReference type="PANTHER" id="PTHR42711:SF5">
    <property type="entry name" value="ABC TRANSPORTER ATP-BINDING PROTEIN NATA"/>
    <property type="match status" value="1"/>
</dbReference>
<protein>
    <submittedName>
        <fullName evidence="7">ABC transporter ATP-binding protein</fullName>
    </submittedName>
</protein>
<dbReference type="Gene3D" id="3.40.50.300">
    <property type="entry name" value="P-loop containing nucleotide triphosphate hydrolases"/>
    <property type="match status" value="1"/>
</dbReference>
<comment type="similarity">
    <text evidence="1">Belongs to the ABC transporter superfamily.</text>
</comment>
<dbReference type="InterPro" id="IPR050763">
    <property type="entry name" value="ABC_transporter_ATP-binding"/>
</dbReference>
<dbReference type="InterPro" id="IPR003593">
    <property type="entry name" value="AAA+_ATPase"/>
</dbReference>
<dbReference type="InterPro" id="IPR017871">
    <property type="entry name" value="ABC_transporter-like_CS"/>
</dbReference>
<evidence type="ECO:0000256" key="5">
    <source>
        <dbReference type="SAM" id="MobiDB-lite"/>
    </source>
</evidence>
<keyword evidence="8" id="KW-1185">Reference proteome</keyword>
<dbReference type="InterPro" id="IPR003439">
    <property type="entry name" value="ABC_transporter-like_ATP-bd"/>
</dbReference>
<evidence type="ECO:0000259" key="6">
    <source>
        <dbReference type="PROSITE" id="PS50893"/>
    </source>
</evidence>
<name>A0A2K8KJH8_9MOLU</name>
<feature type="domain" description="ABC transporter" evidence="6">
    <location>
        <begin position="2"/>
        <end position="235"/>
    </location>
</feature>
<dbReference type="InterPro" id="IPR027417">
    <property type="entry name" value="P-loop_NTPase"/>
</dbReference>
<dbReference type="PANTHER" id="PTHR42711">
    <property type="entry name" value="ABC TRANSPORTER ATP-BINDING PROTEIN"/>
    <property type="match status" value="1"/>
</dbReference>
<keyword evidence="4 7" id="KW-0067">ATP-binding</keyword>
<dbReference type="RefSeq" id="WP_100254073.1">
    <property type="nucleotide sequence ID" value="NZ_CP024870.1"/>
</dbReference>
<feature type="compositionally biased region" description="Basic and acidic residues" evidence="5">
    <location>
        <begin position="253"/>
        <end position="263"/>
    </location>
</feature>
<accession>A0A2K8KJH8</accession>
<evidence type="ECO:0000256" key="2">
    <source>
        <dbReference type="ARBA" id="ARBA00022448"/>
    </source>
</evidence>
<evidence type="ECO:0000256" key="4">
    <source>
        <dbReference type="ARBA" id="ARBA00022840"/>
    </source>
</evidence>
<dbReference type="PROSITE" id="PS00211">
    <property type="entry name" value="ABC_TRANSPORTER_1"/>
    <property type="match status" value="1"/>
</dbReference>
<evidence type="ECO:0000256" key="1">
    <source>
        <dbReference type="ARBA" id="ARBA00005417"/>
    </source>
</evidence>
<feature type="compositionally biased region" description="Basic residues" evidence="5">
    <location>
        <begin position="264"/>
        <end position="273"/>
    </location>
</feature>
<dbReference type="GO" id="GO:0016887">
    <property type="term" value="F:ATP hydrolysis activity"/>
    <property type="evidence" value="ECO:0007669"/>
    <property type="project" value="InterPro"/>
</dbReference>
<dbReference type="AlphaFoldDB" id="A0A2K8KJH8"/>
<reference evidence="7 8" key="1">
    <citation type="submission" date="2017-11" db="EMBL/GenBank/DDBJ databases">
        <title>Complete genome sequence of Spiroplasma clarkii CN-5 (DSM 19994).</title>
        <authorList>
            <person name="Tsai Y.-M."/>
            <person name="Chang A."/>
            <person name="Lo W.-S."/>
            <person name="Kuo C.-H."/>
        </authorList>
    </citation>
    <scope>NUCLEOTIDE SEQUENCE [LARGE SCALE GENOMIC DNA]</scope>
    <source>
        <strain evidence="7 8">CN-5</strain>
    </source>
</reference>
<dbReference type="GO" id="GO:0005524">
    <property type="term" value="F:ATP binding"/>
    <property type="evidence" value="ECO:0007669"/>
    <property type="project" value="UniProtKB-KW"/>
</dbReference>
<feature type="region of interest" description="Disordered" evidence="5">
    <location>
        <begin position="250"/>
        <end position="273"/>
    </location>
</feature>